<keyword evidence="5 10" id="KW-0375">Hydrogen ion transport</keyword>
<protein>
    <recommendedName>
        <fullName evidence="10">ATP synthase gamma chain</fullName>
    </recommendedName>
    <alternativeName>
        <fullName evidence="10">ATP synthase F1 sector gamma subunit</fullName>
    </alternativeName>
    <alternativeName>
        <fullName evidence="10">F-ATPase gamma subunit</fullName>
    </alternativeName>
</protein>
<evidence type="ECO:0000256" key="7">
    <source>
        <dbReference type="ARBA" id="ARBA00023136"/>
    </source>
</evidence>
<evidence type="ECO:0000313" key="11">
    <source>
        <dbReference type="EMBL" id="MCC9631424.1"/>
    </source>
</evidence>
<name>A0A9X1SM90_9BACT</name>
<keyword evidence="9 10" id="KW-0066">ATP synthesis</keyword>
<comment type="similarity">
    <text evidence="3 10">Belongs to the ATPase gamma chain family.</text>
</comment>
<dbReference type="CDD" id="cd12151">
    <property type="entry name" value="F1-ATPase_gamma"/>
    <property type="match status" value="1"/>
</dbReference>
<organism evidence="11 12">
    <name type="scientific">Blastopirellula sediminis</name>
    <dbReference type="NCBI Taxonomy" id="2894196"/>
    <lineage>
        <taxon>Bacteria</taxon>
        <taxon>Pseudomonadati</taxon>
        <taxon>Planctomycetota</taxon>
        <taxon>Planctomycetia</taxon>
        <taxon>Pirellulales</taxon>
        <taxon>Pirellulaceae</taxon>
        <taxon>Blastopirellula</taxon>
    </lineage>
</organism>
<evidence type="ECO:0000313" key="12">
    <source>
        <dbReference type="Proteomes" id="UP001139103"/>
    </source>
</evidence>
<proteinExistence type="inferred from homology"/>
<evidence type="ECO:0000256" key="1">
    <source>
        <dbReference type="ARBA" id="ARBA00003456"/>
    </source>
</evidence>
<evidence type="ECO:0000256" key="2">
    <source>
        <dbReference type="ARBA" id="ARBA00004170"/>
    </source>
</evidence>
<evidence type="ECO:0000256" key="3">
    <source>
        <dbReference type="ARBA" id="ARBA00007681"/>
    </source>
</evidence>
<comment type="function">
    <text evidence="1 10">Produces ATP from ADP in the presence of a proton gradient across the membrane. The gamma chain is believed to be important in regulating ATPase activity and the flow of protons through the CF(0) complex.</text>
</comment>
<evidence type="ECO:0000256" key="10">
    <source>
        <dbReference type="HAMAP-Rule" id="MF_00815"/>
    </source>
</evidence>
<dbReference type="SUPFAM" id="SSF52943">
    <property type="entry name" value="ATP synthase (F1-ATPase), gamma subunit"/>
    <property type="match status" value="1"/>
</dbReference>
<comment type="subcellular location">
    <subcellularLocation>
        <location evidence="10">Cell membrane</location>
        <topology evidence="10">Peripheral membrane protein</topology>
    </subcellularLocation>
    <subcellularLocation>
        <location evidence="2">Membrane</location>
        <topology evidence="2">Peripheral membrane protein</topology>
    </subcellularLocation>
</comment>
<keyword evidence="10" id="KW-1003">Cell membrane</keyword>
<dbReference type="PRINTS" id="PR00126">
    <property type="entry name" value="ATPASEGAMMA"/>
</dbReference>
<reference evidence="11" key="1">
    <citation type="submission" date="2021-11" db="EMBL/GenBank/DDBJ databases">
        <title>Genome sequence.</title>
        <authorList>
            <person name="Sun Q."/>
        </authorList>
    </citation>
    <scope>NUCLEOTIDE SEQUENCE</scope>
    <source>
        <strain evidence="11">JC732</strain>
    </source>
</reference>
<keyword evidence="12" id="KW-1185">Reference proteome</keyword>
<evidence type="ECO:0000256" key="6">
    <source>
        <dbReference type="ARBA" id="ARBA00023065"/>
    </source>
</evidence>
<dbReference type="GO" id="GO:0045259">
    <property type="term" value="C:proton-transporting ATP synthase complex"/>
    <property type="evidence" value="ECO:0007669"/>
    <property type="project" value="UniProtKB-KW"/>
</dbReference>
<dbReference type="InterPro" id="IPR035968">
    <property type="entry name" value="ATP_synth_F1_ATPase_gsu"/>
</dbReference>
<dbReference type="GO" id="GO:0005524">
    <property type="term" value="F:ATP binding"/>
    <property type="evidence" value="ECO:0007669"/>
    <property type="project" value="UniProtKB-UniRule"/>
</dbReference>
<dbReference type="GO" id="GO:0042777">
    <property type="term" value="P:proton motive force-driven plasma membrane ATP synthesis"/>
    <property type="evidence" value="ECO:0007669"/>
    <property type="project" value="UniProtKB-UniRule"/>
</dbReference>
<dbReference type="RefSeq" id="WP_230223380.1">
    <property type="nucleotide sequence ID" value="NZ_JAJKFT010000010.1"/>
</dbReference>
<dbReference type="GO" id="GO:0046933">
    <property type="term" value="F:proton-transporting ATP synthase activity, rotational mechanism"/>
    <property type="evidence" value="ECO:0007669"/>
    <property type="project" value="UniProtKB-UniRule"/>
</dbReference>
<keyword evidence="8 10" id="KW-0139">CF(1)</keyword>
<comment type="subunit">
    <text evidence="10">F-type ATPases have 2 components, CF(1) - the catalytic core - and CF(0) - the membrane proton channel. CF(1) has five subunits: alpha(3), beta(3), gamma(1), delta(1), epsilon(1). CF(0) has three main subunits: a, b and c.</text>
</comment>
<dbReference type="InterPro" id="IPR000131">
    <property type="entry name" value="ATP_synth_F1_gsu"/>
</dbReference>
<keyword evidence="7 10" id="KW-0472">Membrane</keyword>
<evidence type="ECO:0000256" key="4">
    <source>
        <dbReference type="ARBA" id="ARBA00022448"/>
    </source>
</evidence>
<dbReference type="PANTHER" id="PTHR11693:SF22">
    <property type="entry name" value="ATP SYNTHASE SUBUNIT GAMMA, MITOCHONDRIAL"/>
    <property type="match status" value="1"/>
</dbReference>
<comment type="caution">
    <text evidence="11">The sequence shown here is derived from an EMBL/GenBank/DDBJ whole genome shotgun (WGS) entry which is preliminary data.</text>
</comment>
<accession>A0A9X1SM90</accession>
<evidence type="ECO:0000256" key="9">
    <source>
        <dbReference type="ARBA" id="ARBA00023310"/>
    </source>
</evidence>
<evidence type="ECO:0000256" key="8">
    <source>
        <dbReference type="ARBA" id="ARBA00023196"/>
    </source>
</evidence>
<dbReference type="HAMAP" id="MF_00815">
    <property type="entry name" value="ATP_synth_gamma_bact"/>
    <property type="match status" value="1"/>
</dbReference>
<dbReference type="Gene3D" id="3.40.1380.10">
    <property type="match status" value="1"/>
</dbReference>
<dbReference type="AlphaFoldDB" id="A0A9X1SM90"/>
<keyword evidence="6 10" id="KW-0406">Ion transport</keyword>
<dbReference type="EMBL" id="JAJKFT010000010">
    <property type="protein sequence ID" value="MCC9631424.1"/>
    <property type="molecule type" value="Genomic_DNA"/>
</dbReference>
<evidence type="ECO:0000256" key="5">
    <source>
        <dbReference type="ARBA" id="ARBA00022781"/>
    </source>
</evidence>
<keyword evidence="4 10" id="KW-0813">Transport</keyword>
<dbReference type="Gene3D" id="1.10.287.80">
    <property type="entry name" value="ATP synthase, gamma subunit, helix hairpin domain"/>
    <property type="match status" value="1"/>
</dbReference>
<sequence>MANPRALDKRRKSVRNIRKITRTMELIATARYKQAMDRAAAATAYTDRITQIVKDLTASSLDFTHPLLEQHESKSNATLLVLTSNRGLCGGYNGGLCRATFPHVTDLKGEYGNLRLEIAGKKGIALFRSQRRLEADETFTHFEDKPRYEEVELIANRYLKEYVSGKLDRLDVSYTKFVSSSKQIPVIETLLPLGSLEGSGEEESTGESMYEFFPSAESILEEVVPTSFKVKLFKCFLDAAVSEQIARMVAMKSATENASDLIKQLSREYNRARQGRITNEIMEIIGGVEALNN</sequence>
<gene>
    <name evidence="10 11" type="primary">atpG</name>
    <name evidence="11" type="ORF">LOC68_23770</name>
</gene>
<dbReference type="NCBIfam" id="TIGR01146">
    <property type="entry name" value="ATPsyn_F1gamma"/>
    <property type="match status" value="1"/>
</dbReference>
<dbReference type="Proteomes" id="UP001139103">
    <property type="component" value="Unassembled WGS sequence"/>
</dbReference>
<dbReference type="Pfam" id="PF00231">
    <property type="entry name" value="ATP-synt"/>
    <property type="match status" value="1"/>
</dbReference>
<dbReference type="GO" id="GO:0005886">
    <property type="term" value="C:plasma membrane"/>
    <property type="evidence" value="ECO:0007669"/>
    <property type="project" value="UniProtKB-SubCell"/>
</dbReference>
<dbReference type="PANTHER" id="PTHR11693">
    <property type="entry name" value="ATP SYNTHASE GAMMA CHAIN"/>
    <property type="match status" value="1"/>
</dbReference>